<reference evidence="1 2" key="1">
    <citation type="submission" date="2019-06" db="EMBL/GenBank/DDBJ databases">
        <authorList>
            <person name="Broberg M."/>
        </authorList>
    </citation>
    <scope>NUCLEOTIDE SEQUENCE [LARGE SCALE GENOMIC DNA]</scope>
</reference>
<accession>A0ABY6UXE9</accession>
<evidence type="ECO:0000313" key="2">
    <source>
        <dbReference type="Proteomes" id="UP000766486"/>
    </source>
</evidence>
<name>A0ABY6UXE9_BIOOC</name>
<proteinExistence type="predicted"/>
<dbReference type="Proteomes" id="UP000766486">
    <property type="component" value="Unassembled WGS sequence"/>
</dbReference>
<dbReference type="EMBL" id="CABFNS010000923">
    <property type="protein sequence ID" value="VUC35952.1"/>
    <property type="molecule type" value="Genomic_DNA"/>
</dbReference>
<gene>
    <name evidence="1" type="ORF">CLO192961_LOCUS429841</name>
</gene>
<evidence type="ECO:0000313" key="1">
    <source>
        <dbReference type="EMBL" id="VUC35952.1"/>
    </source>
</evidence>
<protein>
    <recommendedName>
        <fullName evidence="3">F-box domain-containing protein</fullName>
    </recommendedName>
</protein>
<comment type="caution">
    <text evidence="1">The sequence shown here is derived from an EMBL/GenBank/DDBJ whole genome shotgun (WGS) entry which is preliminary data.</text>
</comment>
<organism evidence="1 2">
    <name type="scientific">Bionectria ochroleuca</name>
    <name type="common">Gliocladium roseum</name>
    <dbReference type="NCBI Taxonomy" id="29856"/>
    <lineage>
        <taxon>Eukaryota</taxon>
        <taxon>Fungi</taxon>
        <taxon>Dikarya</taxon>
        <taxon>Ascomycota</taxon>
        <taxon>Pezizomycotina</taxon>
        <taxon>Sordariomycetes</taxon>
        <taxon>Hypocreomycetidae</taxon>
        <taxon>Hypocreales</taxon>
        <taxon>Bionectriaceae</taxon>
        <taxon>Clonostachys</taxon>
    </lineage>
</organism>
<dbReference type="InterPro" id="IPR036047">
    <property type="entry name" value="F-box-like_dom_sf"/>
</dbReference>
<keyword evidence="2" id="KW-1185">Reference proteome</keyword>
<sequence length="304" mass="36286">MKQLQSRRARRAMRQCFTTPEIFERILLNLDIRELLFAQLVHTHFKTFIEQSNTLQRTLFFAPDPTRTTPELHPILKRRFPALLSLKIPDCVHYLNKLHDTICTMDWYTDEFYRERMLRESASWRRMFPVQPPAKLDSIKIYTYDYCIHNIPRCIPAQLGSQYQQLQETGIKMGLLYDLVVHLNSANPYPMIYIHWQMFPMEKKERRYYDLSDLPDGLEDLYQFDPEKEQTKNSITLYHQHSTFCGNDMPPESLLKINSPFISMVEDDLTTLLRFLKNPDIEGTSWGEYLKPERRAQIKARRGR</sequence>
<evidence type="ECO:0008006" key="3">
    <source>
        <dbReference type="Google" id="ProtNLM"/>
    </source>
</evidence>
<dbReference type="SUPFAM" id="SSF81383">
    <property type="entry name" value="F-box domain"/>
    <property type="match status" value="1"/>
</dbReference>